<dbReference type="InterPro" id="IPR036264">
    <property type="entry name" value="Bact_exopeptidase_dim_dom"/>
</dbReference>
<keyword evidence="4" id="KW-0479">Metal-binding</keyword>
<protein>
    <submittedName>
        <fullName evidence="10">Diguanylate cyclase</fullName>
    </submittedName>
</protein>
<dbReference type="AlphaFoldDB" id="A0A0D0ZU07"/>
<dbReference type="Proteomes" id="UP000032250">
    <property type="component" value="Unassembled WGS sequence"/>
</dbReference>
<evidence type="ECO:0000256" key="3">
    <source>
        <dbReference type="ARBA" id="ARBA00022670"/>
    </source>
</evidence>
<comment type="caution">
    <text evidence="10">The sequence shown here is derived from an EMBL/GenBank/DDBJ whole genome shotgun (WGS) entry which is preliminary data.</text>
</comment>
<dbReference type="InterPro" id="IPR001261">
    <property type="entry name" value="ArgE/DapE_CS"/>
</dbReference>
<dbReference type="GO" id="GO:0006508">
    <property type="term" value="P:proteolysis"/>
    <property type="evidence" value="ECO:0007669"/>
    <property type="project" value="UniProtKB-KW"/>
</dbReference>
<dbReference type="Gene3D" id="3.30.70.360">
    <property type="match status" value="2"/>
</dbReference>
<evidence type="ECO:0000313" key="10">
    <source>
        <dbReference type="EMBL" id="KIS22233.1"/>
    </source>
</evidence>
<dbReference type="GO" id="GO:0008777">
    <property type="term" value="F:acetylornithine deacetylase activity"/>
    <property type="evidence" value="ECO:0007669"/>
    <property type="project" value="TreeGrafter"/>
</dbReference>
<evidence type="ECO:0000256" key="7">
    <source>
        <dbReference type="ARBA" id="ARBA00022997"/>
    </source>
</evidence>
<keyword evidence="5" id="KW-0378">Hydrolase</keyword>
<comment type="similarity">
    <text evidence="2">Belongs to the peptidase M20A family.</text>
</comment>
<dbReference type="GO" id="GO:0016805">
    <property type="term" value="F:dipeptidase activity"/>
    <property type="evidence" value="ECO:0007669"/>
    <property type="project" value="UniProtKB-KW"/>
</dbReference>
<dbReference type="InterPro" id="IPR002933">
    <property type="entry name" value="Peptidase_M20"/>
</dbReference>
<dbReference type="PATRIC" id="fig|1379739.3.peg.3857"/>
<evidence type="ECO:0000256" key="1">
    <source>
        <dbReference type="ARBA" id="ARBA00001947"/>
    </source>
</evidence>
<dbReference type="EMBL" id="JXSU01000008">
    <property type="protein sequence ID" value="KIS22233.1"/>
    <property type="molecule type" value="Genomic_DNA"/>
</dbReference>
<dbReference type="InterPro" id="IPR050072">
    <property type="entry name" value="Peptidase_M20A"/>
</dbReference>
<dbReference type="SUPFAM" id="SSF53187">
    <property type="entry name" value="Zn-dependent exopeptidases"/>
    <property type="match status" value="1"/>
</dbReference>
<feature type="domain" description="Peptidase M20 dimerisation" evidence="9">
    <location>
        <begin position="257"/>
        <end position="366"/>
    </location>
</feature>
<evidence type="ECO:0000256" key="4">
    <source>
        <dbReference type="ARBA" id="ARBA00022723"/>
    </source>
</evidence>
<dbReference type="PANTHER" id="PTHR43808">
    <property type="entry name" value="ACETYLORNITHINE DEACETYLASE"/>
    <property type="match status" value="1"/>
</dbReference>
<dbReference type="CDD" id="cd03888">
    <property type="entry name" value="M20_PepV"/>
    <property type="match status" value="1"/>
</dbReference>
<gene>
    <name evidence="10" type="ORF">N495_17400</name>
</gene>
<evidence type="ECO:0000256" key="5">
    <source>
        <dbReference type="ARBA" id="ARBA00022801"/>
    </source>
</evidence>
<evidence type="ECO:0000256" key="6">
    <source>
        <dbReference type="ARBA" id="ARBA00022833"/>
    </source>
</evidence>
<dbReference type="GO" id="GO:0006526">
    <property type="term" value="P:L-arginine biosynthetic process"/>
    <property type="evidence" value="ECO:0007669"/>
    <property type="project" value="TreeGrafter"/>
</dbReference>
<keyword evidence="6" id="KW-0862">Zinc</keyword>
<evidence type="ECO:0000256" key="2">
    <source>
        <dbReference type="ARBA" id="ARBA00006247"/>
    </source>
</evidence>
<dbReference type="HOGENOM" id="CLU_031786_2_0_9"/>
<reference evidence="10 11" key="1">
    <citation type="submission" date="2014-06" db="EMBL/GenBank/DDBJ databases">
        <title>Genome characterization of distinct group I Clostridium botulinum lineages.</title>
        <authorList>
            <person name="Giordani F."/>
            <person name="Anselmo A."/>
            <person name="Fillo S."/>
            <person name="Palozzi A.M."/>
            <person name="Fortunato A."/>
            <person name="Gentile B."/>
            <person name="Ciammaruconi A."/>
            <person name="Anniballi F."/>
            <person name="De Medici D."/>
            <person name="Lista F."/>
        </authorList>
    </citation>
    <scope>NUCLEOTIDE SEQUENCE [LARGE SCALE GENOMIC DNA]</scope>
    <source>
        <strain evidence="10 11">B2 450</strain>
    </source>
</reference>
<dbReference type="Gene3D" id="3.40.630.10">
    <property type="entry name" value="Zn peptidases"/>
    <property type="match status" value="1"/>
</dbReference>
<dbReference type="GO" id="GO:0008237">
    <property type="term" value="F:metallopeptidase activity"/>
    <property type="evidence" value="ECO:0007669"/>
    <property type="project" value="UniProtKB-KW"/>
</dbReference>
<dbReference type="Pfam" id="PF01546">
    <property type="entry name" value="Peptidase_M20"/>
    <property type="match status" value="1"/>
</dbReference>
<name>A0A0D0ZU07_CLOBO</name>
<dbReference type="Pfam" id="PF07687">
    <property type="entry name" value="M20_dimer"/>
    <property type="match status" value="1"/>
</dbReference>
<keyword evidence="7" id="KW-0224">Dipeptidase</keyword>
<dbReference type="GO" id="GO:0008270">
    <property type="term" value="F:zinc ion binding"/>
    <property type="evidence" value="ECO:0007669"/>
    <property type="project" value="InterPro"/>
</dbReference>
<dbReference type="NCBIfam" id="NF005591">
    <property type="entry name" value="PRK07318.1"/>
    <property type="match status" value="1"/>
</dbReference>
<evidence type="ECO:0000313" key="11">
    <source>
        <dbReference type="Proteomes" id="UP000032250"/>
    </source>
</evidence>
<dbReference type="InterPro" id="IPR011650">
    <property type="entry name" value="Peptidase_M20_dimer"/>
</dbReference>
<dbReference type="NCBIfam" id="TIGR01887">
    <property type="entry name" value="dipeptidaselike"/>
    <property type="match status" value="1"/>
</dbReference>
<comment type="cofactor">
    <cofactor evidence="1">
        <name>Zn(2+)</name>
        <dbReference type="ChEBI" id="CHEBI:29105"/>
    </cofactor>
</comment>
<organism evidence="10 11">
    <name type="scientific">Clostridium botulinum B2 450</name>
    <dbReference type="NCBI Taxonomy" id="1379739"/>
    <lineage>
        <taxon>Bacteria</taxon>
        <taxon>Bacillati</taxon>
        <taxon>Bacillota</taxon>
        <taxon>Clostridia</taxon>
        <taxon>Eubacteriales</taxon>
        <taxon>Clostridiaceae</taxon>
        <taxon>Clostridium</taxon>
    </lineage>
</organism>
<evidence type="ECO:0000259" key="9">
    <source>
        <dbReference type="Pfam" id="PF07687"/>
    </source>
</evidence>
<dbReference type="SUPFAM" id="SSF55031">
    <property type="entry name" value="Bacterial exopeptidase dimerisation domain"/>
    <property type="match status" value="1"/>
</dbReference>
<proteinExistence type="inferred from homology"/>
<keyword evidence="8" id="KW-0482">Metalloprotease</keyword>
<keyword evidence="3" id="KW-0645">Protease</keyword>
<dbReference type="PROSITE" id="PS00759">
    <property type="entry name" value="ARGE_DAPE_CPG2_2"/>
    <property type="match status" value="1"/>
</dbReference>
<dbReference type="RefSeq" id="WP_003483183.1">
    <property type="nucleotide sequence ID" value="NZ_JXSU01000008.1"/>
</dbReference>
<dbReference type="PANTHER" id="PTHR43808:SF31">
    <property type="entry name" value="N-ACETYL-L-CITRULLINE DEACETYLASE"/>
    <property type="match status" value="1"/>
</dbReference>
<dbReference type="OrthoDB" id="9761532at2"/>
<accession>A0A0D0ZU07</accession>
<evidence type="ECO:0000256" key="8">
    <source>
        <dbReference type="ARBA" id="ARBA00023049"/>
    </source>
</evidence>
<dbReference type="InterPro" id="IPR010964">
    <property type="entry name" value="M20A_pepV-rel"/>
</dbReference>
<sequence length="463" mass="51504">MEINKIIEELKDDLIDSTAELIKIKSIEDEAKEGKPYGEGVASALEKALEISEKLGFKTVNVDGYVGYAEYGEGDEYVGVLGHLDLVPEGDGWKYPPYAAEIHDGKMYGRGTTDDKGPIMAALYGLKAIKEAKLPLSKKVRILFGTNEETGSNEIEHYLAKEKPPVLGFTPDAEYPIIYAEKGITIFDVVKKLEIKSDKAIKLKYIKGGEASNMVPDYCEAGIECPDTDMIIRSVEYCANRNGIELTAEEKDGLVVVKSFGLSAHGSTPEIGKNAIMQMFKFLAELPLGHCDELQFIRFFNNNVGNETDGKSFGVDLEDEPSGKLSFNVGTISMENNEIKMSLNLRYPVTYKAEDLMEKFNKKIEGTGIKIENFQDQKPLYFDDKHPLIKSLQKVYKEQTGKEPELLAIGGGTYAKEMPNMVAFGPLFPGEPDVIHKKDEYIELENLVLNSKIYGHAIYELAK</sequence>